<feature type="compositionally biased region" description="Polar residues" evidence="4">
    <location>
        <begin position="392"/>
        <end position="421"/>
    </location>
</feature>
<dbReference type="PANTHER" id="PTHR24348:SF68">
    <property type="entry name" value="SERINE_THREONINE-PROTEIN KINASE ATG1C"/>
    <property type="match status" value="1"/>
</dbReference>
<evidence type="ECO:0000259" key="5">
    <source>
        <dbReference type="PROSITE" id="PS50011"/>
    </source>
</evidence>
<keyword evidence="6" id="KW-0418">Kinase</keyword>
<dbReference type="PROSITE" id="PS50011">
    <property type="entry name" value="PROTEIN_KINASE_DOM"/>
    <property type="match status" value="1"/>
</dbReference>
<gene>
    <name evidence="6" type="ORF">BLNAU_9205</name>
</gene>
<dbReference type="InterPro" id="IPR017441">
    <property type="entry name" value="Protein_kinase_ATP_BS"/>
</dbReference>
<reference evidence="6 7" key="1">
    <citation type="journal article" date="2022" name="bioRxiv">
        <title>Genomics of Preaxostyla Flagellates Illuminates Evolutionary Transitions and the Path Towards Mitochondrial Loss.</title>
        <authorList>
            <person name="Novak L.V.F."/>
            <person name="Treitli S.C."/>
            <person name="Pyrih J."/>
            <person name="Halakuc P."/>
            <person name="Pipaliya S.V."/>
            <person name="Vacek V."/>
            <person name="Brzon O."/>
            <person name="Soukal P."/>
            <person name="Eme L."/>
            <person name="Dacks J.B."/>
            <person name="Karnkowska A."/>
            <person name="Elias M."/>
            <person name="Hampl V."/>
        </authorList>
    </citation>
    <scope>NUCLEOTIDE SEQUENCE [LARGE SCALE GENOMIC DNA]</scope>
    <source>
        <strain evidence="6">NAU3</strain>
        <tissue evidence="6">Gut</tissue>
    </source>
</reference>
<dbReference type="SUPFAM" id="SSF56112">
    <property type="entry name" value="Protein kinase-like (PK-like)"/>
    <property type="match status" value="1"/>
</dbReference>
<dbReference type="EMBL" id="JARBJD010000062">
    <property type="protein sequence ID" value="KAK2955854.1"/>
    <property type="molecule type" value="Genomic_DNA"/>
</dbReference>
<evidence type="ECO:0000313" key="7">
    <source>
        <dbReference type="Proteomes" id="UP001281761"/>
    </source>
</evidence>
<feature type="binding site" evidence="3">
    <location>
        <position position="39"/>
    </location>
    <ligand>
        <name>ATP</name>
        <dbReference type="ChEBI" id="CHEBI:30616"/>
    </ligand>
</feature>
<evidence type="ECO:0000313" key="6">
    <source>
        <dbReference type="EMBL" id="KAK2955854.1"/>
    </source>
</evidence>
<evidence type="ECO:0000256" key="3">
    <source>
        <dbReference type="PROSITE-ProRule" id="PRU10141"/>
    </source>
</evidence>
<feature type="region of interest" description="Disordered" evidence="4">
    <location>
        <begin position="379"/>
        <end position="436"/>
    </location>
</feature>
<dbReference type="EC" id="2.7.11.11" evidence="6"/>
<dbReference type="PROSITE" id="PS00107">
    <property type="entry name" value="PROTEIN_KINASE_ATP"/>
    <property type="match status" value="1"/>
</dbReference>
<evidence type="ECO:0000256" key="4">
    <source>
        <dbReference type="SAM" id="MobiDB-lite"/>
    </source>
</evidence>
<dbReference type="PROSITE" id="PS00108">
    <property type="entry name" value="PROTEIN_KINASE_ST"/>
    <property type="match status" value="1"/>
</dbReference>
<evidence type="ECO:0000256" key="1">
    <source>
        <dbReference type="ARBA" id="ARBA00022741"/>
    </source>
</evidence>
<name>A0ABQ9XWJ9_9EUKA</name>
<feature type="region of interest" description="Disordered" evidence="4">
    <location>
        <begin position="461"/>
        <end position="564"/>
    </location>
</feature>
<feature type="compositionally biased region" description="Basic and acidic residues" evidence="4">
    <location>
        <begin position="480"/>
        <end position="531"/>
    </location>
</feature>
<dbReference type="Proteomes" id="UP001281761">
    <property type="component" value="Unassembled WGS sequence"/>
</dbReference>
<sequence length="654" mass="74430">MADVDLLKGCGCTEYAYLGQGQYGRVYVVKKKGRFLAAKVINNSTVALSEFYTASMIKESQIQNPFILGIDSCLRNPETDQHVLFLDYADQGNVSDLIKVNCRKGIPEPFSKRLLYMLLSGLTDLHTNGFVHRDIKPDNLLLAYNPTTASVRLVISDFGLLKRTWDGSVSVIPINQTVCGTPLYMSPEALEEQPYNHKLDIWAAACIFYEMLAGVHPFTTESVKTLRRNVLAGPNLSHPNLMPLLVANTHLRDLLQRMFTVDPLTRIDTLDGTLLSHPYFTESQPIIDPNKVQFSWIEYTMIKAGCEEQFDVHLQQKQAIPMTNQIPSNQTDHNMVHFEGATLEGTTKQTIHETRHITTKQEYIQPEEVKEQVQHQILRATNPFNSRKRNPAGSTNPTTDSPHPPSASTQLNVNQTISSTPTRDKPNKFKKNPKKESEIKMACRFCGLSVGIEKMDQHINEKHKQEKLQEKMDMQASQKMTEKWKKQKEDEEVKARKEEARRMENARKEEARRVEKAREEEAQKAKTENGKGSRKNKPKQSQRQEQAALQKSMKREQDIHLTRTRDDTLIKSPYTSEMVKRSQFAAHVFDHPSSFKAEECVCPLCISEPAVTQSHEELVNHINTEHSDEVWQMQNKECGVGSNPERDVGEGGSF</sequence>
<dbReference type="PANTHER" id="PTHR24348">
    <property type="entry name" value="SERINE/THREONINE-PROTEIN KINASE UNC-51-RELATED"/>
    <property type="match status" value="1"/>
</dbReference>
<proteinExistence type="predicted"/>
<keyword evidence="6" id="KW-0808">Transferase</keyword>
<feature type="compositionally biased region" description="Basic and acidic residues" evidence="4">
    <location>
        <begin position="553"/>
        <end position="564"/>
    </location>
</feature>
<dbReference type="SMART" id="SM00220">
    <property type="entry name" value="S_TKc"/>
    <property type="match status" value="1"/>
</dbReference>
<dbReference type="Gene3D" id="1.10.510.10">
    <property type="entry name" value="Transferase(Phosphotransferase) domain 1"/>
    <property type="match status" value="1"/>
</dbReference>
<keyword evidence="1 3" id="KW-0547">Nucleotide-binding</keyword>
<dbReference type="Pfam" id="PF00069">
    <property type="entry name" value="Pkinase"/>
    <property type="match status" value="1"/>
</dbReference>
<dbReference type="InterPro" id="IPR000719">
    <property type="entry name" value="Prot_kinase_dom"/>
</dbReference>
<dbReference type="InterPro" id="IPR011009">
    <property type="entry name" value="Kinase-like_dom_sf"/>
</dbReference>
<feature type="compositionally biased region" description="Basic and acidic residues" evidence="4">
    <location>
        <begin position="461"/>
        <end position="473"/>
    </location>
</feature>
<organism evidence="6 7">
    <name type="scientific">Blattamonas nauphoetae</name>
    <dbReference type="NCBI Taxonomy" id="2049346"/>
    <lineage>
        <taxon>Eukaryota</taxon>
        <taxon>Metamonada</taxon>
        <taxon>Preaxostyla</taxon>
        <taxon>Oxymonadida</taxon>
        <taxon>Blattamonas</taxon>
    </lineage>
</organism>
<keyword evidence="7" id="KW-1185">Reference proteome</keyword>
<evidence type="ECO:0000256" key="2">
    <source>
        <dbReference type="ARBA" id="ARBA00022840"/>
    </source>
</evidence>
<keyword evidence="2 3" id="KW-0067">ATP-binding</keyword>
<comment type="caution">
    <text evidence="6">The sequence shown here is derived from an EMBL/GenBank/DDBJ whole genome shotgun (WGS) entry which is preliminary data.</text>
</comment>
<feature type="domain" description="Protein kinase" evidence="5">
    <location>
        <begin position="12"/>
        <end position="280"/>
    </location>
</feature>
<dbReference type="GO" id="GO:0004691">
    <property type="term" value="F:cAMP-dependent protein kinase activity"/>
    <property type="evidence" value="ECO:0007669"/>
    <property type="project" value="UniProtKB-EC"/>
</dbReference>
<dbReference type="InterPro" id="IPR008271">
    <property type="entry name" value="Ser/Thr_kinase_AS"/>
</dbReference>
<accession>A0ABQ9XWJ9</accession>
<dbReference type="InterPro" id="IPR045269">
    <property type="entry name" value="Atg1-like"/>
</dbReference>
<protein>
    <submittedName>
        <fullName evidence="6">cAMP-dependent protein kinase type 1</fullName>
        <ecNumber evidence="6">2.7.11.11</ecNumber>
    </submittedName>
</protein>